<dbReference type="InterPro" id="IPR002833">
    <property type="entry name" value="PTH2"/>
</dbReference>
<dbReference type="STRING" id="558173.CDOO_11010"/>
<dbReference type="Gene3D" id="3.40.1490.10">
    <property type="entry name" value="Bit1"/>
    <property type="match status" value="1"/>
</dbReference>
<dbReference type="EC" id="3.1.1.29" evidence="1"/>
<dbReference type="EMBL" id="CP006764">
    <property type="protein sequence ID" value="AIT61738.1"/>
    <property type="molecule type" value="Genomic_DNA"/>
</dbReference>
<protein>
    <recommendedName>
        <fullName evidence="1">peptidyl-tRNA hydrolase</fullName>
        <ecNumber evidence="1">3.1.1.29</ecNumber>
    </recommendedName>
</protein>
<name>A0A097IHY4_9CORY</name>
<dbReference type="SUPFAM" id="SSF102462">
    <property type="entry name" value="Peptidyl-tRNA hydrolase II"/>
    <property type="match status" value="1"/>
</dbReference>
<gene>
    <name evidence="4" type="ORF">CDOO_11010</name>
</gene>
<dbReference type="Proteomes" id="UP000029914">
    <property type="component" value="Chromosome"/>
</dbReference>
<reference evidence="4 5" key="1">
    <citation type="submission" date="2013-09" db="EMBL/GenBank/DDBJ databases">
        <title>Complete genome sequence of Corynebacterium doosanense CAU 212(T) (=DSM 45436(T)), isolated from activated sludge.</title>
        <authorList>
            <person name="Schaffert L."/>
            <person name="Albersmeier A."/>
            <person name="Kalinowski J."/>
            <person name="Ruckert C."/>
        </authorList>
    </citation>
    <scope>NUCLEOTIDE SEQUENCE [LARGE SCALE GENOMIC DNA]</scope>
    <source>
        <strain evidence="4 5">CAU 212</strain>
    </source>
</reference>
<dbReference type="AlphaFoldDB" id="A0A097IHY4"/>
<evidence type="ECO:0000313" key="5">
    <source>
        <dbReference type="Proteomes" id="UP000029914"/>
    </source>
</evidence>
<dbReference type="KEGG" id="cdo:CDOO_11010"/>
<dbReference type="HOGENOM" id="CLU_090594_0_0_11"/>
<proteinExistence type="predicted"/>
<dbReference type="eggNOG" id="COG1990">
    <property type="taxonomic scope" value="Bacteria"/>
</dbReference>
<dbReference type="GO" id="GO:0004045">
    <property type="term" value="F:peptidyl-tRNA hydrolase activity"/>
    <property type="evidence" value="ECO:0007669"/>
    <property type="project" value="UniProtKB-EC"/>
</dbReference>
<dbReference type="Pfam" id="PF01981">
    <property type="entry name" value="PTH2"/>
    <property type="match status" value="1"/>
</dbReference>
<evidence type="ECO:0000256" key="2">
    <source>
        <dbReference type="ARBA" id="ARBA00022801"/>
    </source>
</evidence>
<sequence length="188" mass="20399">MVSVCLDGRAVTDADWRTGLTDWYDHLIRKIARRGRNKQWEDVQRLPGVTVEVNGACARAFVPSPVEDVPRDLGKLQIKGTELEKDPRSTAPVDPAIALIALNADLDMSTGKAAAQVGHGSMLLAAAMDRGEIQAWARTGFELQVRELPAEEFRELAAREDAVIVRDAGFTEVAPDSVTVVALRPATA</sequence>
<accession>A0A097IHY4</accession>
<organism evidence="4 5">
    <name type="scientific">Corynebacterium doosanense CAU 212 = DSM 45436</name>
    <dbReference type="NCBI Taxonomy" id="558173"/>
    <lineage>
        <taxon>Bacteria</taxon>
        <taxon>Bacillati</taxon>
        <taxon>Actinomycetota</taxon>
        <taxon>Actinomycetes</taxon>
        <taxon>Mycobacteriales</taxon>
        <taxon>Corynebacteriaceae</taxon>
        <taxon>Corynebacterium</taxon>
    </lineage>
</organism>
<evidence type="ECO:0000256" key="1">
    <source>
        <dbReference type="ARBA" id="ARBA00013260"/>
    </source>
</evidence>
<dbReference type="InterPro" id="IPR023476">
    <property type="entry name" value="Pep_tRNA_hydro_II_dom_sf"/>
</dbReference>
<evidence type="ECO:0000313" key="4">
    <source>
        <dbReference type="EMBL" id="AIT61738.1"/>
    </source>
</evidence>
<evidence type="ECO:0000256" key="3">
    <source>
        <dbReference type="ARBA" id="ARBA00048707"/>
    </source>
</evidence>
<keyword evidence="2" id="KW-0378">Hydrolase</keyword>
<keyword evidence="5" id="KW-1185">Reference proteome</keyword>
<comment type="catalytic activity">
    <reaction evidence="3">
        <text>an N-acyl-L-alpha-aminoacyl-tRNA + H2O = an N-acyl-L-amino acid + a tRNA + H(+)</text>
        <dbReference type="Rhea" id="RHEA:54448"/>
        <dbReference type="Rhea" id="RHEA-COMP:10123"/>
        <dbReference type="Rhea" id="RHEA-COMP:13883"/>
        <dbReference type="ChEBI" id="CHEBI:15377"/>
        <dbReference type="ChEBI" id="CHEBI:15378"/>
        <dbReference type="ChEBI" id="CHEBI:59874"/>
        <dbReference type="ChEBI" id="CHEBI:78442"/>
        <dbReference type="ChEBI" id="CHEBI:138191"/>
        <dbReference type="EC" id="3.1.1.29"/>
    </reaction>
</comment>